<keyword evidence="5" id="KW-1133">Transmembrane helix</keyword>
<keyword evidence="7" id="KW-1185">Reference proteome</keyword>
<dbReference type="PANTHER" id="PTHR43179:SF12">
    <property type="entry name" value="GALACTOFURANOSYLTRANSFERASE GLFT2"/>
    <property type="match status" value="1"/>
</dbReference>
<evidence type="ECO:0000256" key="1">
    <source>
        <dbReference type="ARBA" id="ARBA00004776"/>
    </source>
</evidence>
<feature type="transmembrane region" description="Helical" evidence="5">
    <location>
        <begin position="506"/>
        <end position="527"/>
    </location>
</feature>
<evidence type="ECO:0000313" key="6">
    <source>
        <dbReference type="EMBL" id="MDN4481009.1"/>
    </source>
</evidence>
<protein>
    <submittedName>
        <fullName evidence="6">Glycosyltransferase</fullName>
        <ecNumber evidence="6">2.4.-.-</ecNumber>
    </submittedName>
</protein>
<dbReference type="InterPro" id="IPR029044">
    <property type="entry name" value="Nucleotide-diphossugar_trans"/>
</dbReference>
<feature type="transmembrane region" description="Helical" evidence="5">
    <location>
        <begin position="368"/>
        <end position="385"/>
    </location>
</feature>
<feature type="transmembrane region" description="Helical" evidence="5">
    <location>
        <begin position="753"/>
        <end position="775"/>
    </location>
</feature>
<dbReference type="Pfam" id="PF13641">
    <property type="entry name" value="Glyco_tranf_2_3"/>
    <property type="match status" value="1"/>
</dbReference>
<dbReference type="Proteomes" id="UP001172708">
    <property type="component" value="Unassembled WGS sequence"/>
</dbReference>
<evidence type="ECO:0000256" key="4">
    <source>
        <dbReference type="ARBA" id="ARBA00022679"/>
    </source>
</evidence>
<comment type="similarity">
    <text evidence="2">Belongs to the glycosyltransferase 2 family.</text>
</comment>
<comment type="caution">
    <text evidence="6">The sequence shown here is derived from an EMBL/GenBank/DDBJ whole genome shotgun (WGS) entry which is preliminary data.</text>
</comment>
<keyword evidence="5" id="KW-0812">Transmembrane</keyword>
<evidence type="ECO:0000256" key="2">
    <source>
        <dbReference type="ARBA" id="ARBA00006739"/>
    </source>
</evidence>
<name>A0ABT8GIB5_9MICO</name>
<dbReference type="GO" id="GO:0016757">
    <property type="term" value="F:glycosyltransferase activity"/>
    <property type="evidence" value="ECO:0007669"/>
    <property type="project" value="UniProtKB-KW"/>
</dbReference>
<dbReference type="PANTHER" id="PTHR43179">
    <property type="entry name" value="RHAMNOSYLTRANSFERASE WBBL"/>
    <property type="match status" value="1"/>
</dbReference>
<feature type="transmembrane region" description="Helical" evidence="5">
    <location>
        <begin position="547"/>
        <end position="580"/>
    </location>
</feature>
<dbReference type="EMBL" id="JAUHQA010000001">
    <property type="protein sequence ID" value="MDN4481009.1"/>
    <property type="molecule type" value="Genomic_DNA"/>
</dbReference>
<feature type="transmembrane region" description="Helical" evidence="5">
    <location>
        <begin position="717"/>
        <end position="741"/>
    </location>
</feature>
<feature type="transmembrane region" description="Helical" evidence="5">
    <location>
        <begin position="651"/>
        <end position="672"/>
    </location>
</feature>
<dbReference type="RefSeq" id="WP_301142501.1">
    <property type="nucleotide sequence ID" value="NZ_JAUHQA010000001.1"/>
</dbReference>
<dbReference type="Gene3D" id="3.90.550.10">
    <property type="entry name" value="Spore Coat Polysaccharide Biosynthesis Protein SpsA, Chain A"/>
    <property type="match status" value="1"/>
</dbReference>
<feature type="transmembrane region" description="Helical" evidence="5">
    <location>
        <begin position="255"/>
        <end position="275"/>
    </location>
</feature>
<reference evidence="6" key="1">
    <citation type="submission" date="2023-06" db="EMBL/GenBank/DDBJ databases">
        <title>Egi l300058.</title>
        <authorList>
            <person name="Gao L."/>
            <person name="Fang B.-Z."/>
            <person name="Li W.-J."/>
        </authorList>
    </citation>
    <scope>NUCLEOTIDE SEQUENCE</scope>
    <source>
        <strain evidence="6">EGI L300058</strain>
    </source>
</reference>
<feature type="transmembrane region" description="Helical" evidence="5">
    <location>
        <begin position="479"/>
        <end position="499"/>
    </location>
</feature>
<gene>
    <name evidence="6" type="ORF">QQX02_08760</name>
</gene>
<proteinExistence type="inferred from homology"/>
<accession>A0ABT8GIB5</accession>
<evidence type="ECO:0000256" key="5">
    <source>
        <dbReference type="SAM" id="Phobius"/>
    </source>
</evidence>
<dbReference type="EC" id="2.4.-.-" evidence="6"/>
<keyword evidence="4 6" id="KW-0808">Transferase</keyword>
<keyword evidence="3 6" id="KW-0328">Glycosyltransferase</keyword>
<keyword evidence="5" id="KW-0472">Membrane</keyword>
<dbReference type="SUPFAM" id="SSF53448">
    <property type="entry name" value="Nucleotide-diphospho-sugar transferases"/>
    <property type="match status" value="1"/>
</dbReference>
<comment type="pathway">
    <text evidence="1">Cell wall biogenesis; cell wall polysaccharide biosynthesis.</text>
</comment>
<feature type="transmembrane region" description="Helical" evidence="5">
    <location>
        <begin position="587"/>
        <end position="606"/>
    </location>
</feature>
<sequence length="1037" mass="106897">MSPARLTVRAVVVSDARAPQLFAALDAILAQDPAPDAIHLLLTADVEAPDRGWDPRIDVRRVDADTWGEAVAGLVADVPAAPHELLWLLHDDMAPLPGALAALTATARKRLRAGVIGAAQVRWDDASRLVNLGTTTSRIGARRLALVEEEDVNQGQYDDRDDVLAVSLGGALVRRDVWERLGGIDPGCDGWSESLDFCRRAWRSGHDVVAVPAAKVRHSQERLYGRRGGSGGGRRSTYALRRASEWYHALSYAPLWAVPLLLVWTMLSAVARAVLRIAQNEPRLLVADLVVPWRVLSLVPQLPGSRRRVRHAGREGRAAEKRLLAGTRQIAHHVRALEFGVRDRRKAAAAPTDVVKAELLAARRRRRIVLAAVAVLLAGLSVALRPQWLAEIVSGEMLSGTVLGVTDPGIGALWDRALTGWSAQSLGGPAIDAGLSALLVPLAAVPGGLAVGLGLLLVFTPLAAGLAMWAASGAFTRSLATRGLVAVVYALWPAALVAVEQGRVGAVIVHIVLPWVVLGLARAGGWQRGERIGDGDEHPARPPSSSAAMGAAAMLGVVVIAAPVLLAPALAVVAALGVFAGRLRWRLWGVAIPALVLSAPGLIAAWNAGPFSRDALAILVREPGPSGTAAVQSSLDLLTGLDLDIVGVPQIVTLAARGLAGLVVVAAVVAALIGRRRALSALAALTATLGLMVANLVQGVTLSPDAGAGGAAPAGFYGPGMSVVAVAFLILVTAATADVWFAGAGAARAWRRVGAIAVGAVLVVATAGAATAQAWPARESHGDVDPVPRDVLPLVAAIEQGTGERQRVLTLAEADGAVEYALLFTDGHEVLSSAATLTSTGAPAARRDAAPVAGAADLGAAVAGLVTSSDDAASALAQWGVGVVVAAPGSEGIADALAQTPGLALMGASDRGTSWRIGTPEGEGRVALGWMETSDGVAVARMGYASGTVDAEGPGTLVVGAAADSAWRATLDGAPVVAIDDPLGRQAFAVSGPGEVVFSYDDRGYRAWFWAAAATLGWAVIGSIPARSRRATEEDER</sequence>
<feature type="transmembrane region" description="Helical" evidence="5">
    <location>
        <begin position="435"/>
        <end position="459"/>
    </location>
</feature>
<organism evidence="6 7">
    <name type="scientific">Demequina muriae</name>
    <dbReference type="NCBI Taxonomy" id="3051664"/>
    <lineage>
        <taxon>Bacteria</taxon>
        <taxon>Bacillati</taxon>
        <taxon>Actinomycetota</taxon>
        <taxon>Actinomycetes</taxon>
        <taxon>Micrococcales</taxon>
        <taxon>Demequinaceae</taxon>
        <taxon>Demequina</taxon>
    </lineage>
</organism>
<evidence type="ECO:0000256" key="3">
    <source>
        <dbReference type="ARBA" id="ARBA00022676"/>
    </source>
</evidence>
<evidence type="ECO:0000313" key="7">
    <source>
        <dbReference type="Proteomes" id="UP001172708"/>
    </source>
</evidence>
<feature type="transmembrane region" description="Helical" evidence="5">
    <location>
        <begin position="679"/>
        <end position="697"/>
    </location>
</feature>